<dbReference type="Proteomes" id="UP001281761">
    <property type="component" value="Unassembled WGS sequence"/>
</dbReference>
<evidence type="ECO:0000313" key="4">
    <source>
        <dbReference type="EMBL" id="KAK2950339.1"/>
    </source>
</evidence>
<reference evidence="4 5" key="1">
    <citation type="journal article" date="2022" name="bioRxiv">
        <title>Genomics of Preaxostyla Flagellates Illuminates Evolutionary Transitions and the Path Towards Mitochondrial Loss.</title>
        <authorList>
            <person name="Novak L.V.F."/>
            <person name="Treitli S.C."/>
            <person name="Pyrih J."/>
            <person name="Halakuc P."/>
            <person name="Pipaliya S.V."/>
            <person name="Vacek V."/>
            <person name="Brzon O."/>
            <person name="Soukal P."/>
            <person name="Eme L."/>
            <person name="Dacks J.B."/>
            <person name="Karnkowska A."/>
            <person name="Elias M."/>
            <person name="Hampl V."/>
        </authorList>
    </citation>
    <scope>NUCLEOTIDE SEQUENCE [LARGE SCALE GENOMIC DNA]</scope>
    <source>
        <strain evidence="4">NAU3</strain>
        <tissue evidence="4">Gut</tissue>
    </source>
</reference>
<proteinExistence type="predicted"/>
<name>A0ABQ9XFZ4_9EUKA</name>
<keyword evidence="2" id="KW-0812">Transmembrane</keyword>
<dbReference type="InterPro" id="IPR000719">
    <property type="entry name" value="Prot_kinase_dom"/>
</dbReference>
<dbReference type="EMBL" id="JARBJD010000138">
    <property type="protein sequence ID" value="KAK2950339.1"/>
    <property type="molecule type" value="Genomic_DNA"/>
</dbReference>
<evidence type="ECO:0000259" key="3">
    <source>
        <dbReference type="PROSITE" id="PS50011"/>
    </source>
</evidence>
<protein>
    <recommendedName>
        <fullName evidence="3">Protein kinase domain-containing protein</fullName>
    </recommendedName>
</protein>
<keyword evidence="5" id="KW-1185">Reference proteome</keyword>
<evidence type="ECO:0000313" key="5">
    <source>
        <dbReference type="Proteomes" id="UP001281761"/>
    </source>
</evidence>
<feature type="region of interest" description="Disordered" evidence="1">
    <location>
        <begin position="2716"/>
        <end position="2746"/>
    </location>
</feature>
<gene>
    <name evidence="4" type="ORF">BLNAU_14750</name>
</gene>
<keyword evidence="2" id="KW-0472">Membrane</keyword>
<feature type="region of interest" description="Disordered" evidence="1">
    <location>
        <begin position="2606"/>
        <end position="2637"/>
    </location>
</feature>
<dbReference type="SUPFAM" id="SSF56112">
    <property type="entry name" value="Protein kinase-like (PK-like)"/>
    <property type="match status" value="1"/>
</dbReference>
<evidence type="ECO:0000256" key="2">
    <source>
        <dbReference type="SAM" id="Phobius"/>
    </source>
</evidence>
<feature type="compositionally biased region" description="Basic and acidic residues" evidence="1">
    <location>
        <begin position="2612"/>
        <end position="2628"/>
    </location>
</feature>
<dbReference type="PROSITE" id="PS50011">
    <property type="entry name" value="PROTEIN_KINASE_DOM"/>
    <property type="match status" value="1"/>
</dbReference>
<feature type="domain" description="Protein kinase" evidence="3">
    <location>
        <begin position="2380"/>
        <end position="2716"/>
    </location>
</feature>
<accession>A0ABQ9XFZ4</accession>
<feature type="compositionally biased region" description="Low complexity" evidence="1">
    <location>
        <begin position="2722"/>
        <end position="2731"/>
    </location>
</feature>
<dbReference type="SUPFAM" id="SSF51126">
    <property type="entry name" value="Pectin lyase-like"/>
    <property type="match status" value="4"/>
</dbReference>
<comment type="caution">
    <text evidence="4">The sequence shown here is derived from an EMBL/GenBank/DDBJ whole genome shotgun (WGS) entry which is preliminary data.</text>
</comment>
<dbReference type="Gene3D" id="1.10.510.10">
    <property type="entry name" value="Transferase(Phosphotransferase) domain 1"/>
    <property type="match status" value="1"/>
</dbReference>
<dbReference type="InterPro" id="IPR011009">
    <property type="entry name" value="Kinase-like_dom_sf"/>
</dbReference>
<organism evidence="4 5">
    <name type="scientific">Blattamonas nauphoetae</name>
    <dbReference type="NCBI Taxonomy" id="2049346"/>
    <lineage>
        <taxon>Eukaryota</taxon>
        <taxon>Metamonada</taxon>
        <taxon>Preaxostyla</taxon>
        <taxon>Oxymonadida</taxon>
        <taxon>Blattamonas</taxon>
    </lineage>
</organism>
<sequence>MILYETKIWMSQFTSADNAESIVEQQVRDCNCIGSHTSIDATTNQEDSEPDPYTDQVYDGVERFVFNRDPVRISNCSFSNMLFTTRLSGSGGSALYFVGVSTTFFVTDCQFVKCTVDCPSKVNGGCVYAYASGKVDHPPHVIQNCLFQNWYPTNNTNRNQVGGGVGFNYIPNAVHVLHSNFTLTESEAHVNNGGFFSFFSMCSSIEGPVVDNCRFVGDVTSTGYVFCMNITSGSGEIFSVRDSLMIDVNSAILFDSLRLSRGEFIRTTISNSSIELDFLTPTTKNPFLILDCKIIQTPFYTSRYYQLLHISGSHFSGTPTKGDRIFMRLTLFIHALQSDGRTPVDLVDLMNASSVVGCTSNRPIVYGINWEGQGELPFITVDDTYINKLRVGNWSTGQEQASEGSTNEEPASETPIPVYPTLSAALATFPSSSLHPNTISLSDGDFSETSPIEIKHNLEIIGTGWNTTNFHVTTFTTAGITVATTLPFSLNFINLKLCHPSSVLVTLETDGILNLKRTFIDNIVDLEAPLVKLTAGTTRIAHSTFQNLITTDTLILVSGSASLTLSNTLFVTITRISPAHDPVESTCCASCIEGSTSGAVAVLFSRFGVCTTNGRAGAIDLVMKNSSSSVEIRRCFFDQNFAGDAVANASRGDDLVLKDFDETQLALEMTTIQSFPTNFPMLINTTHPIVAPPALLQLKTTGEDKPLTWSDPKAFLSPSLLTKYTLQFLLEFRLRHNVHTLLSTNFAHSETMTPFSLTTSAFTCDADSSLTLSVIQIDITDRIVRSPFVDSVGTQVKMNIVEFSNPVSILQTHLLKFIRQAGDASFTLRLNFPSLSTGLVSPFILVEGASKFEITYLSISNALTHSAPFIHASHSNIELNSVTVTQLLSTAEGGVFSLDNCSVLFKSGNYSSCSASKGGVLYCVDSNIAIIFGRFESCRAEEGGVGFLVSSNITINASYFQLNSAKRGGVFLLDMTSQFPTQFKTIDPVFTFTNNHAVDVGEDGTDSGKGGAIYVKGAMTATDPLVITKAHFYENTAAFGNDVFMESAALADGNPMQIANCGGTSYSEWPHLEIGGRNTSQDEIDQISDFLPYPPIQIKNSSGQDNIYCRWENAYCKTLVYALQHVQTTYPNGALYLRKVVQHDSSFYTDPIVLVNRALLLESYGPTGNVRIQLQETLDDEEGVLFSIDDGSRIVPQRMNLVLKAKHHAVKITSPTGRFEMYSSRFEYTRDTTVTASPIWSVGGPIVLSSFELAGSAYQFSTFSVPLIYFAPTPIGEEELGSGSITLVNCNMSYLIFVGTTMFELKTQGDITFTSPRIKNITSDQTEGKYVSLTGHNLKTQLKPELWDETLQTAAHLSTLLGEDISMDLNATWRTGSLVYWLVSPSSEVVIGDEKDAVDHPNCGSSTFKCRTIDSAISSAKLNKLITISLSVTATLSSEVSFVSSFTVKSLSEDKQRITFDKKSSLTINESSSVLSLTSLIFTVADTCSSPTLFVVEEGEMKFSSCLIGSADSSLPLILQAATTLIEVKPDGKLSLTDTQIQHITFTHANLGTAIHLRVGSTDSFTGTSKVADIASNGTGSHVLIETSADLGSPSIPSLVSKFKPWGPLPTNGARFTKAEINEFVVVDEDGKVDELIYHWHPYDNKTLSVDRSGGTHSNCGLYELPCSSLSANVGKVGDGEVIVVSSSLTEAAGFISSKSLSVESSDDTNQILSVANTASFATQSAPLSFTFISFIPIAQTTNQNTGTNIRDHSLFVVESGSLTLTSCSVSSFELSSVPLILHTTGSLILNACNVSSITRSTGNGTVLSIEMKTGKSLLLNMIQFSSISSSKESPILALSFPPFDESTPDPLFSFTLKNLHFLEKNENGNEESCFISLVGHNLASWIGVGDDRFVNSYDEHSELDHFWSFDESIELSASLLFYLLPSTGPVGVSSSGYNSEKCGSNSVWCSTIELSLTRLAPQNTKKIVVMDEVTLSTSIALPDELTFTGNPNALSTCVVSAAGSFVSEDIDSTSISKLTFSLPSTQTAEAVIVHSSTKLTLSDVDLISTTVSSACFLKVTAGKVEMSDIEVRSEMAENSILFWILGGSLSLSGMTATSTQPMKERLFFVNNAAFNLSDVTLSKQTFTNALFEFSLFDASTISDMNISECSGSTIMTVKDGDSLTIRNSVFSSLTPPPAFNDTDTSDICGWESSLIQIEGTPTSLSHIDFTHIPQGAISISDAPLTLTTCTFRNNSPSNTEWPSLRRNIKCTNGTVEMESMNGGDGPSSPHLWIWTEDCIVTKDDEPVSAPLFVSTLVANESTSTLDKRLKEYSVKMVGTAMIPCGLKLEVFEADQPTSNEGQPLHFDISSLQPSKWTETELSFVLPQSSLADMNKKSDIRCRLVFGDGQTTDSFSLIGKGKGNMSQGGVVTTIVVPIVAVIIVAVLLIIVIAVLCRRRKAKKQAAEKNNHELDVADAGDVLKDEGDAQDNTIKPIFGTGGMSNNSLLMVSEDKQHGEHVHTLGTPSMVSVKYVDAVKCDGEPGVVSVDATHTLYHRLHVEKARVVEKKRMGVRIVTGLERMMADHPSSELLSKLSPHWIILDFNQNTFLRIESISQLLGSDGMHPLSASTKNEEDRRWNAPEQDSKEGGTANEQAEQFDPCKAAVFRLGLVLWELETGQVPFGELDAVNASRQIKAGVVPLIHNWEDQDFADLVAECLSLSPDSRPTLADVKTRLGELKSDAPPAAHDPPQQNEVAKAVSGMETS</sequence>
<keyword evidence="2" id="KW-1133">Transmembrane helix</keyword>
<dbReference type="InterPro" id="IPR011050">
    <property type="entry name" value="Pectin_lyase_fold/virulence"/>
</dbReference>
<feature type="transmembrane region" description="Helical" evidence="2">
    <location>
        <begin position="2414"/>
        <end position="2436"/>
    </location>
</feature>
<evidence type="ECO:0000256" key="1">
    <source>
        <dbReference type="SAM" id="MobiDB-lite"/>
    </source>
</evidence>